<keyword evidence="4 8" id="KW-0812">Transmembrane</keyword>
<evidence type="ECO:0000256" key="8">
    <source>
        <dbReference type="SAM" id="Phobius"/>
    </source>
</evidence>
<organism evidence="10 11">
    <name type="scientific">Lichtheimia corymbifera JMRC:FSU:9682</name>
    <dbReference type="NCBI Taxonomy" id="1263082"/>
    <lineage>
        <taxon>Eukaryota</taxon>
        <taxon>Fungi</taxon>
        <taxon>Fungi incertae sedis</taxon>
        <taxon>Mucoromycota</taxon>
        <taxon>Mucoromycotina</taxon>
        <taxon>Mucoromycetes</taxon>
        <taxon>Mucorales</taxon>
        <taxon>Lichtheimiaceae</taxon>
        <taxon>Lichtheimia</taxon>
    </lineage>
</organism>
<feature type="transmembrane region" description="Helical" evidence="8">
    <location>
        <begin position="12"/>
        <end position="32"/>
    </location>
</feature>
<dbReference type="PANTHER" id="PTHR23503:SF8">
    <property type="entry name" value="FACILITATED GLUCOSE TRANSPORTER PROTEIN 1"/>
    <property type="match status" value="1"/>
</dbReference>
<keyword evidence="3" id="KW-0813">Transport</keyword>
<dbReference type="PRINTS" id="PR00171">
    <property type="entry name" value="SUGRTRNSPORT"/>
</dbReference>
<accession>A0A068S4M7</accession>
<evidence type="ECO:0000256" key="7">
    <source>
        <dbReference type="SAM" id="MobiDB-lite"/>
    </source>
</evidence>
<dbReference type="InterPro" id="IPR020846">
    <property type="entry name" value="MFS_dom"/>
</dbReference>
<feature type="transmembrane region" description="Helical" evidence="8">
    <location>
        <begin position="178"/>
        <end position="200"/>
    </location>
</feature>
<dbReference type="Proteomes" id="UP000027586">
    <property type="component" value="Unassembled WGS sequence"/>
</dbReference>
<evidence type="ECO:0000256" key="4">
    <source>
        <dbReference type="ARBA" id="ARBA00022692"/>
    </source>
</evidence>
<dbReference type="Gene3D" id="1.20.1250.20">
    <property type="entry name" value="MFS general substrate transporter like domains"/>
    <property type="match status" value="1"/>
</dbReference>
<feature type="transmembrane region" description="Helical" evidence="8">
    <location>
        <begin position="150"/>
        <end position="172"/>
    </location>
</feature>
<evidence type="ECO:0000259" key="9">
    <source>
        <dbReference type="PROSITE" id="PS50850"/>
    </source>
</evidence>
<dbReference type="PROSITE" id="PS50850">
    <property type="entry name" value="MFS"/>
    <property type="match status" value="1"/>
</dbReference>
<feature type="transmembrane region" description="Helical" evidence="8">
    <location>
        <begin position="92"/>
        <end position="111"/>
    </location>
</feature>
<keyword evidence="11" id="KW-1185">Reference proteome</keyword>
<keyword evidence="6 8" id="KW-0472">Membrane</keyword>
<feature type="compositionally biased region" description="Basic and acidic residues" evidence="7">
    <location>
        <begin position="270"/>
        <end position="280"/>
    </location>
</feature>
<dbReference type="SUPFAM" id="SSF103473">
    <property type="entry name" value="MFS general substrate transporter"/>
    <property type="match status" value="1"/>
</dbReference>
<evidence type="ECO:0000256" key="5">
    <source>
        <dbReference type="ARBA" id="ARBA00022989"/>
    </source>
</evidence>
<dbReference type="InterPro" id="IPR003663">
    <property type="entry name" value="Sugar/inositol_transpt"/>
</dbReference>
<dbReference type="PANTHER" id="PTHR23503">
    <property type="entry name" value="SOLUTE CARRIER FAMILY 2"/>
    <property type="match status" value="1"/>
</dbReference>
<reference evidence="10" key="1">
    <citation type="submission" date="2013-08" db="EMBL/GenBank/DDBJ databases">
        <title>Gene expansion shapes genome architecture in the human pathogen Lichtheimia corymbifera: an evolutionary genomics analysis in the ancient terrestrial Mucorales (Mucoromycotina).</title>
        <authorList>
            <person name="Schwartze V.U."/>
            <person name="Winter S."/>
            <person name="Shelest E."/>
            <person name="Marcet-Houben M."/>
            <person name="Horn F."/>
            <person name="Wehner S."/>
            <person name="Hoffmann K."/>
            <person name="Riege K."/>
            <person name="Sammeth M."/>
            <person name="Nowrousian M."/>
            <person name="Valiante V."/>
            <person name="Linde J."/>
            <person name="Jacobsen I.D."/>
            <person name="Marz M."/>
            <person name="Brakhage A.A."/>
            <person name="Gabaldon T."/>
            <person name="Bocker S."/>
            <person name="Voigt K."/>
        </authorList>
    </citation>
    <scope>NUCLEOTIDE SEQUENCE [LARGE SCALE GENOMIC DNA]</scope>
    <source>
        <strain evidence="10">FSU 9682</strain>
    </source>
</reference>
<dbReference type="STRING" id="1263082.A0A068S4M7"/>
<sequence length="512" mass="54966">MDSRQAGVRPYVLFCSVIASLGTFSSGVNTSAFNIPGSYVRTCEPDPSAALPLCIPMSDWVWGAATGMFAVGGLVGAFLSGPMAERFGRRDAMIIMNTAFIVGAALISTSTTSAQFAIGRVVVGIASGFMTVVVSMYITEIAPPPQRGALVGLLQLLTTLGIFVIEAIGLGLQSAVGWRVSGAITVVPALIQAAILPFCARSPRWLISRRRVDEARSQLLQLRRGDIEIEFTDMISTSTAVAEDETKDVPVGLTTNSDKDSTLVSAAGNNHDDDIEDKKTTTANNNSNIDHQHLSFLQTMRIPVLAMLIFKMSVLHSGTQLAGINAIMYYSTSIFEKAFDDRAAYVTLGVAALNIVITVFGIFLVDFWGRKFLLVLSSSIMCLAAALMTVGMALDIAALQAVCVFIFVAGFGCGLGIVPFLYTPECVPTAAISAACSAALVCNWFFNFIIGLIFPTLQSACGDYVFLIFVGITFLLALFIFFFLPETKRKSIEDIGRDLGWYDLDLDEALAK</sequence>
<evidence type="ECO:0000256" key="1">
    <source>
        <dbReference type="ARBA" id="ARBA00004141"/>
    </source>
</evidence>
<comment type="similarity">
    <text evidence="2">Belongs to the major facilitator superfamily. Sugar transporter (TC 2.A.1.1) family.</text>
</comment>
<feature type="transmembrane region" description="Helical" evidence="8">
    <location>
        <begin position="343"/>
        <end position="365"/>
    </location>
</feature>
<dbReference type="GO" id="GO:0016020">
    <property type="term" value="C:membrane"/>
    <property type="evidence" value="ECO:0007669"/>
    <property type="project" value="UniProtKB-SubCell"/>
</dbReference>
<dbReference type="VEuPathDB" id="FungiDB:LCOR_07932.1"/>
<gene>
    <name evidence="10" type="ORF">LCOR_07932.1</name>
</gene>
<dbReference type="Pfam" id="PF00083">
    <property type="entry name" value="Sugar_tr"/>
    <property type="match status" value="2"/>
</dbReference>
<evidence type="ECO:0000256" key="3">
    <source>
        <dbReference type="ARBA" id="ARBA00022448"/>
    </source>
</evidence>
<feature type="transmembrane region" description="Helical" evidence="8">
    <location>
        <begin position="304"/>
        <end position="331"/>
    </location>
</feature>
<feature type="region of interest" description="Disordered" evidence="7">
    <location>
        <begin position="258"/>
        <end position="286"/>
    </location>
</feature>
<evidence type="ECO:0000256" key="2">
    <source>
        <dbReference type="ARBA" id="ARBA00010992"/>
    </source>
</evidence>
<dbReference type="PROSITE" id="PS00216">
    <property type="entry name" value="SUGAR_TRANSPORT_1"/>
    <property type="match status" value="1"/>
</dbReference>
<feature type="transmembrane region" description="Helical" evidence="8">
    <location>
        <begin position="60"/>
        <end position="80"/>
    </location>
</feature>
<dbReference type="AlphaFoldDB" id="A0A068S4M7"/>
<dbReference type="PROSITE" id="PS00217">
    <property type="entry name" value="SUGAR_TRANSPORT_2"/>
    <property type="match status" value="1"/>
</dbReference>
<evidence type="ECO:0000313" key="11">
    <source>
        <dbReference type="Proteomes" id="UP000027586"/>
    </source>
</evidence>
<feature type="domain" description="Major facilitator superfamily (MFS) profile" evidence="9">
    <location>
        <begin position="15"/>
        <end position="488"/>
    </location>
</feature>
<feature type="transmembrane region" description="Helical" evidence="8">
    <location>
        <begin position="117"/>
        <end position="138"/>
    </location>
</feature>
<feature type="transmembrane region" description="Helical" evidence="8">
    <location>
        <begin position="372"/>
        <end position="393"/>
    </location>
</feature>
<comment type="caution">
    <text evidence="10">The sequence shown here is derived from an EMBL/GenBank/DDBJ whole genome shotgun (WGS) entry which is preliminary data.</text>
</comment>
<name>A0A068S4M7_9FUNG</name>
<protein>
    <submittedName>
        <fullName evidence="10">Monosaccharide transporter</fullName>
    </submittedName>
</protein>
<dbReference type="GO" id="GO:0015149">
    <property type="term" value="F:hexose transmembrane transporter activity"/>
    <property type="evidence" value="ECO:0007669"/>
    <property type="project" value="TreeGrafter"/>
</dbReference>
<dbReference type="InterPro" id="IPR036259">
    <property type="entry name" value="MFS_trans_sf"/>
</dbReference>
<dbReference type="OrthoDB" id="4540492at2759"/>
<dbReference type="InterPro" id="IPR005829">
    <property type="entry name" value="Sugar_transporter_CS"/>
</dbReference>
<proteinExistence type="inferred from homology"/>
<evidence type="ECO:0000256" key="6">
    <source>
        <dbReference type="ARBA" id="ARBA00023136"/>
    </source>
</evidence>
<dbReference type="EMBL" id="CBTN010000042">
    <property type="protein sequence ID" value="CDH56930.1"/>
    <property type="molecule type" value="Genomic_DNA"/>
</dbReference>
<keyword evidence="5 8" id="KW-1133">Transmembrane helix</keyword>
<feature type="transmembrane region" description="Helical" evidence="8">
    <location>
        <begin position="399"/>
        <end position="422"/>
    </location>
</feature>
<dbReference type="InterPro" id="IPR045263">
    <property type="entry name" value="GLUT"/>
</dbReference>
<evidence type="ECO:0000313" key="10">
    <source>
        <dbReference type="EMBL" id="CDH56930.1"/>
    </source>
</evidence>
<dbReference type="InterPro" id="IPR005828">
    <property type="entry name" value="MFS_sugar_transport-like"/>
</dbReference>
<feature type="transmembrane region" description="Helical" evidence="8">
    <location>
        <begin position="434"/>
        <end position="458"/>
    </location>
</feature>
<feature type="transmembrane region" description="Helical" evidence="8">
    <location>
        <begin position="464"/>
        <end position="484"/>
    </location>
</feature>
<comment type="subcellular location">
    <subcellularLocation>
        <location evidence="1">Membrane</location>
        <topology evidence="1">Multi-pass membrane protein</topology>
    </subcellularLocation>
</comment>